<gene>
    <name evidence="2" type="ORF">BKK80_06255</name>
</gene>
<feature type="region of interest" description="Disordered" evidence="1">
    <location>
        <begin position="231"/>
        <end position="254"/>
    </location>
</feature>
<evidence type="ECO:0000256" key="1">
    <source>
        <dbReference type="SAM" id="MobiDB-lite"/>
    </source>
</evidence>
<feature type="compositionally biased region" description="Low complexity" evidence="1">
    <location>
        <begin position="236"/>
        <end position="245"/>
    </location>
</feature>
<protein>
    <recommendedName>
        <fullName evidence="4">MORN repeat-containing protein</fullName>
    </recommendedName>
</protein>
<evidence type="ECO:0000313" key="3">
    <source>
        <dbReference type="Proteomes" id="UP000177515"/>
    </source>
</evidence>
<dbReference type="EMBL" id="CP017754">
    <property type="protein sequence ID" value="AOZ05448.1"/>
    <property type="molecule type" value="Genomic_DNA"/>
</dbReference>
<feature type="region of interest" description="Disordered" evidence="1">
    <location>
        <begin position="1"/>
        <end position="31"/>
    </location>
</feature>
<sequence length="254" mass="26536">MTRKSGQRQPSKYGSPHQPRPSGSLKGTGRPLYSSDLSTVPALSTLRSQAVPVLWIVGVFTVVASVVGSCSDEADDDPGVTVRRASYASLADCEADWSMQGDCENVPIDSPGAIFHAQQATAGGGTPAFREAPSPHAGSLGYSTPLARWYGPYYTASGTVYHANGTQTRHDMSGASGRWLLEYDGNGSISRKTWVEGAPRSAMIEEATVRRSALGRGRSMGLSMPMTAATQGPVISRGGFTSRFGGSSGRSGGG</sequence>
<proteinExistence type="predicted"/>
<name>A0ABN4TFA8_9BURK</name>
<dbReference type="RefSeq" id="WP_071068749.1">
    <property type="nucleotide sequence ID" value="NZ_CP017754.1"/>
</dbReference>
<evidence type="ECO:0000313" key="2">
    <source>
        <dbReference type="EMBL" id="AOZ05448.1"/>
    </source>
</evidence>
<reference evidence="2 3" key="1">
    <citation type="submission" date="2016-10" db="EMBL/GenBank/DDBJ databases">
        <title>Complete genome sequences of three Cupriavidus strains isolated from various Malaysian environments.</title>
        <authorList>
            <person name="Abdullah A.A.-A."/>
            <person name="Shafie N.A.H."/>
            <person name="Lau N.S."/>
        </authorList>
    </citation>
    <scope>NUCLEOTIDE SEQUENCE [LARGE SCALE GENOMIC DNA]</scope>
    <source>
        <strain evidence="2 3">USMAA1020</strain>
    </source>
</reference>
<evidence type="ECO:0008006" key="4">
    <source>
        <dbReference type="Google" id="ProtNLM"/>
    </source>
</evidence>
<organism evidence="2 3">
    <name type="scientific">Cupriavidus malaysiensis</name>
    <dbReference type="NCBI Taxonomy" id="367825"/>
    <lineage>
        <taxon>Bacteria</taxon>
        <taxon>Pseudomonadati</taxon>
        <taxon>Pseudomonadota</taxon>
        <taxon>Betaproteobacteria</taxon>
        <taxon>Burkholderiales</taxon>
        <taxon>Burkholderiaceae</taxon>
        <taxon>Cupriavidus</taxon>
    </lineage>
</organism>
<keyword evidence="3" id="KW-1185">Reference proteome</keyword>
<dbReference type="Proteomes" id="UP000177515">
    <property type="component" value="Chromosome 1"/>
</dbReference>
<accession>A0ABN4TFA8</accession>